<gene>
    <name evidence="2" type="ORF">CH063_07747</name>
</gene>
<feature type="compositionally biased region" description="Polar residues" evidence="1">
    <location>
        <begin position="88"/>
        <end position="112"/>
    </location>
</feature>
<protein>
    <submittedName>
        <fullName evidence="2">Uncharacterized protein</fullName>
    </submittedName>
</protein>
<sequence>MYIWLARASFPLGYLDNNNPRLLLLFAMNKYVEAPVFVPSAATRHDTMSTSHEGSSPNQPSFRSYCNESDVSYPILTPSPLRPTLSLGCTSPRSSMSTNTKQQQRQQPGWSAFMSPNSFEKLYTEKAYLTASLETQGDKEVNLMRRLSILQENIGNGLPSDERRRSRKKTALLKSKIMEAAAQKKAILLRLGDIYVELQSRETWVQVQSELYQRQRSWWSTDSPGTAYATTPSDVASMIPTPLDAASPMFFPMGCHPSYGTWEAMTPCCESLMQASQDGSPYESWPEGNVVVGDRADELENRGLRFEYRSQTSLHYGNRDGNHQPFFNETNSRRPNRRMSLPSLKCLWPGSEKSGGP</sequence>
<dbReference type="EMBL" id="CACQ02001834">
    <property type="protein sequence ID" value="CCF36099.1"/>
    <property type="molecule type" value="Genomic_DNA"/>
</dbReference>
<organism evidence="2 3">
    <name type="scientific">Colletotrichum higginsianum (strain IMI 349063)</name>
    <name type="common">Crucifer anthracnose fungus</name>
    <dbReference type="NCBI Taxonomy" id="759273"/>
    <lineage>
        <taxon>Eukaryota</taxon>
        <taxon>Fungi</taxon>
        <taxon>Dikarya</taxon>
        <taxon>Ascomycota</taxon>
        <taxon>Pezizomycotina</taxon>
        <taxon>Sordariomycetes</taxon>
        <taxon>Hypocreomycetidae</taxon>
        <taxon>Glomerellales</taxon>
        <taxon>Glomerellaceae</taxon>
        <taxon>Colletotrichum</taxon>
        <taxon>Colletotrichum destructivum species complex</taxon>
    </lineage>
</organism>
<dbReference type="VEuPathDB" id="FungiDB:CH63R_04854"/>
<accession>H1V797</accession>
<proteinExistence type="predicted"/>
<name>H1V797_COLHI</name>
<feature type="region of interest" description="Disordered" evidence="1">
    <location>
        <begin position="84"/>
        <end position="112"/>
    </location>
</feature>
<dbReference type="AlphaFoldDB" id="H1V797"/>
<evidence type="ECO:0000313" key="2">
    <source>
        <dbReference type="EMBL" id="CCF36099.1"/>
    </source>
</evidence>
<feature type="region of interest" description="Disordered" evidence="1">
    <location>
        <begin position="317"/>
        <end position="357"/>
    </location>
</feature>
<dbReference type="HOGENOM" id="CLU_066469_0_0_1"/>
<dbReference type="Proteomes" id="UP000007174">
    <property type="component" value="Unassembled WGS sequence"/>
</dbReference>
<evidence type="ECO:0000313" key="3">
    <source>
        <dbReference type="Proteomes" id="UP000007174"/>
    </source>
</evidence>
<evidence type="ECO:0000256" key="1">
    <source>
        <dbReference type="SAM" id="MobiDB-lite"/>
    </source>
</evidence>
<reference evidence="3" key="1">
    <citation type="journal article" date="2012" name="Nat. Genet.">
        <title>Lifestyle transitions in plant pathogenic Colletotrichum fungi deciphered by genome and transcriptome analyses.</title>
        <authorList>
            <person name="O'Connell R.J."/>
            <person name="Thon M.R."/>
            <person name="Hacquard S."/>
            <person name="Amyotte S.G."/>
            <person name="Kleemann J."/>
            <person name="Torres M.F."/>
            <person name="Damm U."/>
            <person name="Buiate E.A."/>
            <person name="Epstein L."/>
            <person name="Alkan N."/>
            <person name="Altmueller J."/>
            <person name="Alvarado-Balderrama L."/>
            <person name="Bauser C.A."/>
            <person name="Becker C."/>
            <person name="Birren B.W."/>
            <person name="Chen Z."/>
            <person name="Choi J."/>
            <person name="Crouch J.A."/>
            <person name="Duvick J.P."/>
            <person name="Farman M.A."/>
            <person name="Gan P."/>
            <person name="Heiman D."/>
            <person name="Henrissat B."/>
            <person name="Howard R.J."/>
            <person name="Kabbage M."/>
            <person name="Koch C."/>
            <person name="Kracher B."/>
            <person name="Kubo Y."/>
            <person name="Law A.D."/>
            <person name="Lebrun M.-H."/>
            <person name="Lee Y.-H."/>
            <person name="Miyara I."/>
            <person name="Moore N."/>
            <person name="Neumann U."/>
            <person name="Nordstroem K."/>
            <person name="Panaccione D.G."/>
            <person name="Panstruga R."/>
            <person name="Place M."/>
            <person name="Proctor R.H."/>
            <person name="Prusky D."/>
            <person name="Rech G."/>
            <person name="Reinhardt R."/>
            <person name="Rollins J.A."/>
            <person name="Rounsley S."/>
            <person name="Schardl C.L."/>
            <person name="Schwartz D.C."/>
            <person name="Shenoy N."/>
            <person name="Shirasu K."/>
            <person name="Sikhakolli U.R."/>
            <person name="Stueber K."/>
            <person name="Sukno S.A."/>
            <person name="Sweigard J.A."/>
            <person name="Takano Y."/>
            <person name="Takahara H."/>
            <person name="Trail F."/>
            <person name="van der Does H.C."/>
            <person name="Voll L.M."/>
            <person name="Will I."/>
            <person name="Young S."/>
            <person name="Zeng Q."/>
            <person name="Zhang J."/>
            <person name="Zhou S."/>
            <person name="Dickman M.B."/>
            <person name="Schulze-Lefert P."/>
            <person name="Ver Loren van Themaat E."/>
            <person name="Ma L.-J."/>
            <person name="Vaillancourt L.J."/>
        </authorList>
    </citation>
    <scope>NUCLEOTIDE SEQUENCE [LARGE SCALE GENOMIC DNA]</scope>
    <source>
        <strain evidence="3">IMI 349063</strain>
    </source>
</reference>
<dbReference type="eggNOG" id="ENOG502RJQS">
    <property type="taxonomic scope" value="Eukaryota"/>
</dbReference>